<organism evidence="1 2">
    <name type="scientific">Furculomyces boomerangus</name>
    <dbReference type="NCBI Taxonomy" id="61424"/>
    <lineage>
        <taxon>Eukaryota</taxon>
        <taxon>Fungi</taxon>
        <taxon>Fungi incertae sedis</taxon>
        <taxon>Zoopagomycota</taxon>
        <taxon>Kickxellomycotina</taxon>
        <taxon>Harpellomycetes</taxon>
        <taxon>Harpellales</taxon>
        <taxon>Harpellaceae</taxon>
        <taxon>Furculomyces</taxon>
    </lineage>
</organism>
<keyword evidence="2" id="KW-1185">Reference proteome</keyword>
<dbReference type="STRING" id="61424.A0A2T9YWA9"/>
<gene>
    <name evidence="1" type="ORF">BB559_002329</name>
</gene>
<dbReference type="InterPro" id="IPR009563">
    <property type="entry name" value="SSSCA1"/>
</dbReference>
<dbReference type="EMBL" id="MBFT01000137">
    <property type="protein sequence ID" value="PVU96632.1"/>
    <property type="molecule type" value="Genomic_DNA"/>
</dbReference>
<evidence type="ECO:0000313" key="1">
    <source>
        <dbReference type="EMBL" id="PVU96632.1"/>
    </source>
</evidence>
<dbReference type="PANTHER" id="PTHR16537:SF1">
    <property type="entry name" value="PROTEIN ZNRD2"/>
    <property type="match status" value="1"/>
</dbReference>
<dbReference type="PANTHER" id="PTHR16537">
    <property type="entry name" value="SJOEGREN SYNDROME/SCLERODERMA AUTOANTIGEN 1"/>
    <property type="match status" value="1"/>
</dbReference>
<dbReference type="Proteomes" id="UP000245699">
    <property type="component" value="Unassembled WGS sequence"/>
</dbReference>
<proteinExistence type="predicted"/>
<comment type="caution">
    <text evidence="1">The sequence shown here is derived from an EMBL/GenBank/DDBJ whole genome shotgun (WGS) entry which is preliminary data.</text>
</comment>
<dbReference type="OrthoDB" id="28939at2759"/>
<dbReference type="AlphaFoldDB" id="A0A2T9YWA9"/>
<dbReference type="Pfam" id="PF06677">
    <property type="entry name" value="Auto_anti-p27"/>
    <property type="match status" value="2"/>
</dbReference>
<accession>A0A2T9YWA9</accession>
<protein>
    <submittedName>
        <fullName evidence="1">Uncharacterized protein</fullName>
    </submittedName>
</protein>
<sequence length="271" mass="30923">MSNTDQSASLMSKLLLQRWKMLAEVCQIKGCNNPLMENPENGKHFCVIHEYNIKESKNSNTKDEENIKDNFEIINKKKSLQSDIAGEKIGKLLLQGWTLLDNFCQNENCIGVPLVRDRNDIMETCVLCGNNYMSESNYIKKFKMQPEIPTIENHNDSKKPTTGSVNQSEFFLEHLEKEKLDSPYPKLMEIDENSETSNVNDVRDQESITESIPLKKHTKTYTSTNTTVSILERKMEYLLSTLGKTSDIKTTTDILVAIEKCAIAIKECRGL</sequence>
<dbReference type="InterPro" id="IPR051888">
    <property type="entry name" value="UPF0148_domain"/>
</dbReference>
<name>A0A2T9YWA9_9FUNG</name>
<evidence type="ECO:0000313" key="2">
    <source>
        <dbReference type="Proteomes" id="UP000245699"/>
    </source>
</evidence>
<reference evidence="1 2" key="1">
    <citation type="journal article" date="2018" name="MBio">
        <title>Comparative Genomics Reveals the Core Gene Toolbox for the Fungus-Insect Symbiosis.</title>
        <authorList>
            <person name="Wang Y."/>
            <person name="Stata M."/>
            <person name="Wang W."/>
            <person name="Stajich J.E."/>
            <person name="White M.M."/>
            <person name="Moncalvo J.M."/>
        </authorList>
    </citation>
    <scope>NUCLEOTIDE SEQUENCE [LARGE SCALE GENOMIC DNA]</scope>
    <source>
        <strain evidence="1 2">AUS-77-4</strain>
    </source>
</reference>